<accession>A0AAV1CLN5</accession>
<evidence type="ECO:0000256" key="1">
    <source>
        <dbReference type="ARBA" id="ARBA00004123"/>
    </source>
</evidence>
<feature type="compositionally biased region" description="Basic and acidic residues" evidence="4">
    <location>
        <begin position="599"/>
        <end position="609"/>
    </location>
</feature>
<dbReference type="InterPro" id="IPR012890">
    <property type="entry name" value="GCFC2-like"/>
</dbReference>
<organism evidence="6 7">
    <name type="scientific">Oldenlandia corymbosa var. corymbosa</name>
    <dbReference type="NCBI Taxonomy" id="529605"/>
    <lineage>
        <taxon>Eukaryota</taxon>
        <taxon>Viridiplantae</taxon>
        <taxon>Streptophyta</taxon>
        <taxon>Embryophyta</taxon>
        <taxon>Tracheophyta</taxon>
        <taxon>Spermatophyta</taxon>
        <taxon>Magnoliopsida</taxon>
        <taxon>eudicotyledons</taxon>
        <taxon>Gunneridae</taxon>
        <taxon>Pentapetalae</taxon>
        <taxon>asterids</taxon>
        <taxon>lamiids</taxon>
        <taxon>Gentianales</taxon>
        <taxon>Rubiaceae</taxon>
        <taxon>Rubioideae</taxon>
        <taxon>Spermacoceae</taxon>
        <taxon>Hedyotis-Oldenlandia complex</taxon>
        <taxon>Oldenlandia</taxon>
    </lineage>
</organism>
<evidence type="ECO:0000313" key="6">
    <source>
        <dbReference type="EMBL" id="CAI9096290.1"/>
    </source>
</evidence>
<feature type="region of interest" description="Disordered" evidence="4">
    <location>
        <begin position="599"/>
        <end position="622"/>
    </location>
</feature>
<feature type="domain" description="GCF C-terminal" evidence="5">
    <location>
        <begin position="650"/>
        <end position="850"/>
    </location>
</feature>
<protein>
    <submittedName>
        <fullName evidence="6">OLC1v1032392C1</fullName>
    </submittedName>
</protein>
<dbReference type="AlphaFoldDB" id="A0AAV1CLN5"/>
<keyword evidence="3" id="KW-0539">Nucleus</keyword>
<name>A0AAV1CLN5_OLDCO</name>
<evidence type="ECO:0000256" key="3">
    <source>
        <dbReference type="ARBA" id="ARBA00023242"/>
    </source>
</evidence>
<dbReference type="Pfam" id="PF07842">
    <property type="entry name" value="GCFC"/>
    <property type="match status" value="1"/>
</dbReference>
<feature type="region of interest" description="Disordered" evidence="4">
    <location>
        <begin position="250"/>
        <end position="270"/>
    </location>
</feature>
<evidence type="ECO:0000256" key="4">
    <source>
        <dbReference type="SAM" id="MobiDB-lite"/>
    </source>
</evidence>
<feature type="compositionally biased region" description="Polar residues" evidence="4">
    <location>
        <begin position="109"/>
        <end position="127"/>
    </location>
</feature>
<dbReference type="GO" id="GO:0000398">
    <property type="term" value="P:mRNA splicing, via spliceosome"/>
    <property type="evidence" value="ECO:0007669"/>
    <property type="project" value="InterPro"/>
</dbReference>
<evidence type="ECO:0000259" key="5">
    <source>
        <dbReference type="Pfam" id="PF07842"/>
    </source>
</evidence>
<comment type="subcellular location">
    <subcellularLocation>
        <location evidence="1">Nucleus</location>
    </subcellularLocation>
</comment>
<dbReference type="EMBL" id="OX459119">
    <property type="protein sequence ID" value="CAI9096290.1"/>
    <property type="molecule type" value="Genomic_DNA"/>
</dbReference>
<dbReference type="GO" id="GO:0005634">
    <property type="term" value="C:nucleus"/>
    <property type="evidence" value="ECO:0007669"/>
    <property type="project" value="UniProtKB-SubCell"/>
</dbReference>
<sequence>MSNRARNFRRRGGDDDADDDSDDRAVSANGSSASTSAKVQPKSAAAKPPKSATPVPKSRLSFADDEEDADATPVFRPSSSNSRLSKPLPSSSSSHHKLTSSKDRKSVSALRSSIPSNVQPQAGTYTLESLRELQKNTKSFASSRTAFPEAKLKPETTKPNEPVIVLKGLLKPSVPSDPDEEIEPLDQFENDEQKDSLSGDEATVRMAPIGSGKGSRDKNKDSGDFIMDQASIDAIKARRERLRQAGPAAPDYIALDSGSNHGEAEGLSDEEPEYRGRIGFFGAKIDGEKKGVFEAYEDRVVEKVSTVVSDGDLDDEDEEERLWEEEQARKGLGKRLDEGISKGSVGVNTGINSVNVVQRAHQQTRVSSTVGSDVYPSVQSSVMNANGLSIGGAVGTGLDAMSISQQAEVTKKALYNNLKMLEESHSKTLALCARNDSNIADSLSNITRLEKAFSAAGEKFIFMQKLREFVSVICAFLQHKGPYIEELEERIKDLHEKRAAAIIERRTAENTDEMRELEAAVAAAKAVLSKGGSSAATVEAATKAAQAAFAAAKELKDLPVELDDFGRDLNLQKRIDMMRRAKSRQRRKDKYDLKRLSTMEIDEHNHPIEGESSTDESDSETAAHQSSLAEWIRVSEQIFSDAANDYAQLSAVVERLGRWKKEYALSYKDAYMPLSAPSIFSPYVRLELLKWDPLHEDSDFIDMKWHSLLFDYSAPDDADADADANLIPDLVEKVAIPILHHQLEKCWDMLSTRETRYAVSATTLVFGYVSASSEALGKMVAALRDRLADAVTNLTIPTWDSLVLKAVPNAARAAAHRFGVAVRLMRNICLWNKILAMSALEELALDQLLNRKVLPHLRSIQSNIHDAMTRSERVVASLDGVWSGRSVTGDRSPKLQPLVDYLLVLRRALEKRHSSGGAQTETSNLARRLKKMLVDLNEYDHARDISKTFNLKEAL</sequence>
<feature type="compositionally biased region" description="Low complexity" evidence="4">
    <location>
        <begin position="77"/>
        <end position="93"/>
    </location>
</feature>
<dbReference type="Proteomes" id="UP001161247">
    <property type="component" value="Chromosome 2"/>
</dbReference>
<feature type="region of interest" description="Disordered" evidence="4">
    <location>
        <begin position="1"/>
        <end position="225"/>
    </location>
</feature>
<dbReference type="InterPro" id="IPR022783">
    <property type="entry name" value="GCFC_dom"/>
</dbReference>
<feature type="compositionally biased region" description="Basic residues" evidence="4">
    <location>
        <begin position="1"/>
        <end position="10"/>
    </location>
</feature>
<feature type="compositionally biased region" description="Low complexity" evidence="4">
    <location>
        <begin position="36"/>
        <end position="58"/>
    </location>
</feature>
<feature type="compositionally biased region" description="Acidic residues" evidence="4">
    <location>
        <begin position="177"/>
        <end position="190"/>
    </location>
</feature>
<proteinExistence type="inferred from homology"/>
<evidence type="ECO:0000256" key="2">
    <source>
        <dbReference type="ARBA" id="ARBA00010801"/>
    </source>
</evidence>
<gene>
    <name evidence="6" type="ORF">OLC1_LOCUS7079</name>
</gene>
<evidence type="ECO:0000313" key="7">
    <source>
        <dbReference type="Proteomes" id="UP001161247"/>
    </source>
</evidence>
<reference evidence="6" key="1">
    <citation type="submission" date="2023-03" db="EMBL/GenBank/DDBJ databases">
        <authorList>
            <person name="Julca I."/>
        </authorList>
    </citation>
    <scope>NUCLEOTIDE SEQUENCE</scope>
</reference>
<feature type="compositionally biased region" description="Polar residues" evidence="4">
    <location>
        <begin position="136"/>
        <end position="145"/>
    </location>
</feature>
<dbReference type="GO" id="GO:0003677">
    <property type="term" value="F:DNA binding"/>
    <property type="evidence" value="ECO:0007669"/>
    <property type="project" value="InterPro"/>
</dbReference>
<dbReference type="PANTHER" id="PTHR12214">
    <property type="entry name" value="GC-RICH SEQUENCE DNA-BINDING FACTOR"/>
    <property type="match status" value="1"/>
</dbReference>
<feature type="compositionally biased region" description="Basic and acidic residues" evidence="4">
    <location>
        <begin position="214"/>
        <end position="223"/>
    </location>
</feature>
<comment type="similarity">
    <text evidence="2">Belongs to the GCF family.</text>
</comment>
<dbReference type="PANTHER" id="PTHR12214:SF0">
    <property type="entry name" value="LD29489P"/>
    <property type="match status" value="1"/>
</dbReference>
<keyword evidence="7" id="KW-1185">Reference proteome</keyword>